<evidence type="ECO:0000256" key="1">
    <source>
        <dbReference type="SAM" id="MobiDB-lite"/>
    </source>
</evidence>
<dbReference type="EMBL" id="JAOYFB010000002">
    <property type="protein sequence ID" value="KAK4007161.1"/>
    <property type="molecule type" value="Genomic_DNA"/>
</dbReference>
<name>A0ABQ9Z2N1_9CRUS</name>
<keyword evidence="3" id="KW-1185">Reference proteome</keyword>
<accession>A0ABQ9Z2N1</accession>
<gene>
    <name evidence="2" type="ORF">OUZ56_012323</name>
</gene>
<organism evidence="2 3">
    <name type="scientific">Daphnia magna</name>
    <dbReference type="NCBI Taxonomy" id="35525"/>
    <lineage>
        <taxon>Eukaryota</taxon>
        <taxon>Metazoa</taxon>
        <taxon>Ecdysozoa</taxon>
        <taxon>Arthropoda</taxon>
        <taxon>Crustacea</taxon>
        <taxon>Branchiopoda</taxon>
        <taxon>Diplostraca</taxon>
        <taxon>Cladocera</taxon>
        <taxon>Anomopoda</taxon>
        <taxon>Daphniidae</taxon>
        <taxon>Daphnia</taxon>
    </lineage>
</organism>
<dbReference type="Proteomes" id="UP001234178">
    <property type="component" value="Unassembled WGS sequence"/>
</dbReference>
<evidence type="ECO:0000313" key="2">
    <source>
        <dbReference type="EMBL" id="KAK4007161.1"/>
    </source>
</evidence>
<sequence length="404" mass="45226">MAANFSCVDKPKSTKLAFVELVNGSLTSSFGILLENDDNESGKTDLEKIAAALQQKSKFLKVTISENASIKDHSHIRCVIVTPDSDKFNWNGCKTIFPDSQESGASSVRNSTAIFEDIMKAKHSMMMKVKTLTNTEYLAIYRILADSIEERTIHPHPDSIRYVVDRVLTKFPHLILDKNDSLATNRSKNDEKFSRKGGRVSTKKLHTDDHGPLSVKKLLLEKGPQRGNDCPAVDMVSYAENVAKLIEVCRNFGNQATSIEFELIKGTGICQKFMANWIEYVPLIIKLASKVKNSQDAISKVFDMYNAADINKTFDVNACIALELLPHLLPVRNKKGTVATNYLYYVQEETASLEATLRSTTNRPSFILHLGNTFHVIVDNEVFLSSSNNVSEALLNMFCCYYVF</sequence>
<proteinExistence type="predicted"/>
<evidence type="ECO:0000313" key="3">
    <source>
        <dbReference type="Proteomes" id="UP001234178"/>
    </source>
</evidence>
<feature type="compositionally biased region" description="Basic residues" evidence="1">
    <location>
        <begin position="195"/>
        <end position="204"/>
    </location>
</feature>
<feature type="region of interest" description="Disordered" evidence="1">
    <location>
        <begin position="186"/>
        <end position="207"/>
    </location>
</feature>
<comment type="caution">
    <text evidence="2">The sequence shown here is derived from an EMBL/GenBank/DDBJ whole genome shotgun (WGS) entry which is preliminary data.</text>
</comment>
<protein>
    <submittedName>
        <fullName evidence="2">Uncharacterized protein</fullName>
    </submittedName>
</protein>
<reference evidence="2 3" key="1">
    <citation type="journal article" date="2023" name="Nucleic Acids Res.">
        <title>The hologenome of Daphnia magna reveals possible DNA methylation and microbiome-mediated evolution of the host genome.</title>
        <authorList>
            <person name="Chaturvedi A."/>
            <person name="Li X."/>
            <person name="Dhandapani V."/>
            <person name="Marshall H."/>
            <person name="Kissane S."/>
            <person name="Cuenca-Cambronero M."/>
            <person name="Asole G."/>
            <person name="Calvet F."/>
            <person name="Ruiz-Romero M."/>
            <person name="Marangio P."/>
            <person name="Guigo R."/>
            <person name="Rago D."/>
            <person name="Mirbahai L."/>
            <person name="Eastwood N."/>
            <person name="Colbourne J.K."/>
            <person name="Zhou J."/>
            <person name="Mallon E."/>
            <person name="Orsini L."/>
        </authorList>
    </citation>
    <scope>NUCLEOTIDE SEQUENCE [LARGE SCALE GENOMIC DNA]</scope>
    <source>
        <strain evidence="2">LRV0_1</strain>
    </source>
</reference>